<dbReference type="InterPro" id="IPR013216">
    <property type="entry name" value="Methyltransf_11"/>
</dbReference>
<accession>A0A061H9S5</accession>
<dbReference type="KEGG" id="pfp:PFL1_02856"/>
<dbReference type="Proteomes" id="UP000053664">
    <property type="component" value="Unassembled WGS sequence"/>
</dbReference>
<evidence type="ECO:0000259" key="4">
    <source>
        <dbReference type="Pfam" id="PF08241"/>
    </source>
</evidence>
<dbReference type="CDD" id="cd02440">
    <property type="entry name" value="AdoMet_MTases"/>
    <property type="match status" value="1"/>
</dbReference>
<evidence type="ECO:0000313" key="6">
    <source>
        <dbReference type="Proteomes" id="UP000053664"/>
    </source>
</evidence>
<dbReference type="GO" id="GO:0008757">
    <property type="term" value="F:S-adenosylmethionine-dependent methyltransferase activity"/>
    <property type="evidence" value="ECO:0007669"/>
    <property type="project" value="InterPro"/>
</dbReference>
<dbReference type="GeneID" id="19316970"/>
<comment type="similarity">
    <text evidence="1">Belongs to the methyltransferase superfamily.</text>
</comment>
<dbReference type="HOGENOM" id="CLU_049344_3_1_1"/>
<gene>
    <name evidence="5" type="ORF">PFL1_02856</name>
</gene>
<dbReference type="OrthoDB" id="66144at2759"/>
<evidence type="ECO:0000256" key="2">
    <source>
        <dbReference type="ARBA" id="ARBA00022603"/>
    </source>
</evidence>
<feature type="domain" description="Methyltransferase type 11" evidence="4">
    <location>
        <begin position="120"/>
        <end position="181"/>
    </location>
</feature>
<protein>
    <recommendedName>
        <fullName evidence="4">Methyltransferase type 11 domain-containing protein</fullName>
    </recommendedName>
</protein>
<dbReference type="PANTHER" id="PTHR44942">
    <property type="entry name" value="METHYLTRANSF_11 DOMAIN-CONTAINING PROTEIN"/>
    <property type="match status" value="1"/>
</dbReference>
<evidence type="ECO:0000256" key="3">
    <source>
        <dbReference type="ARBA" id="ARBA00022679"/>
    </source>
</evidence>
<proteinExistence type="inferred from homology"/>
<dbReference type="SUPFAM" id="SSF53335">
    <property type="entry name" value="S-adenosyl-L-methionine-dependent methyltransferases"/>
    <property type="match status" value="1"/>
</dbReference>
<keyword evidence="3" id="KW-0808">Transferase</keyword>
<dbReference type="InterPro" id="IPR029063">
    <property type="entry name" value="SAM-dependent_MTases_sf"/>
</dbReference>
<dbReference type="RefSeq" id="XP_007878561.1">
    <property type="nucleotide sequence ID" value="XM_007880370.1"/>
</dbReference>
<evidence type="ECO:0000256" key="1">
    <source>
        <dbReference type="ARBA" id="ARBA00008361"/>
    </source>
</evidence>
<reference evidence="5 6" key="1">
    <citation type="journal article" date="2013" name="Plant Cell">
        <title>The transition from a phytopathogenic smut ancestor to an anamorphic biocontrol agent deciphered by comparative whole-genome analysis.</title>
        <authorList>
            <person name="Lefebvre F."/>
            <person name="Joly D.L."/>
            <person name="Labbe C."/>
            <person name="Teichmann B."/>
            <person name="Linning R."/>
            <person name="Belzile F."/>
            <person name="Bakkeren G."/>
            <person name="Belanger R.R."/>
        </authorList>
    </citation>
    <scope>NUCLEOTIDE SEQUENCE [LARGE SCALE GENOMIC DNA]</scope>
    <source>
        <strain evidence="5 6">PF-1</strain>
    </source>
</reference>
<dbReference type="AlphaFoldDB" id="A0A061H9S5"/>
<name>A0A061H9S5_9BASI</name>
<dbReference type="Pfam" id="PF08241">
    <property type="entry name" value="Methyltransf_11"/>
    <property type="match status" value="1"/>
</dbReference>
<sequence length="312" mass="34459">MSTEAVANGFKMHGVARSGFDAGGGSGLYDRARPTYPIEAITTILRESQPATGAPLRLVELGAGTGIASRMLLSQATTPSSDGTPPVGIASFQAIEPSAGMRSAFEKNISSLETGLVGELKRKGQLAPNAEVTVDEGTFEEFDAGTERDLVVIAQAFHWCSDFDLALTKAAGTLRKGGILALIWNLEDREAAPWVAKLRDIYEMHEDGTPQYRHNYWHSMYTTASYGDFFTADAPRHFSRALPTTLEGVKDRMKSKSYISVLSASEQTQLDEQVENLFRSLSDEELGRRWIDKDQGVWEYPYKTDLFLFRKK</sequence>
<dbReference type="PANTHER" id="PTHR44942:SF4">
    <property type="entry name" value="METHYLTRANSFERASE TYPE 11 DOMAIN-CONTAINING PROTEIN"/>
    <property type="match status" value="1"/>
</dbReference>
<dbReference type="EMBL" id="KE361630">
    <property type="protein sequence ID" value="EPQ29637.1"/>
    <property type="molecule type" value="Genomic_DNA"/>
</dbReference>
<organism evidence="5 6">
    <name type="scientific">Pseudozyma flocculosa PF-1</name>
    <dbReference type="NCBI Taxonomy" id="1277687"/>
    <lineage>
        <taxon>Eukaryota</taxon>
        <taxon>Fungi</taxon>
        <taxon>Dikarya</taxon>
        <taxon>Basidiomycota</taxon>
        <taxon>Ustilaginomycotina</taxon>
        <taxon>Ustilaginomycetes</taxon>
        <taxon>Ustilaginales</taxon>
        <taxon>Ustilaginaceae</taxon>
        <taxon>Pseudozyma</taxon>
    </lineage>
</organism>
<dbReference type="Gene3D" id="3.40.50.150">
    <property type="entry name" value="Vaccinia Virus protein VP39"/>
    <property type="match status" value="1"/>
</dbReference>
<dbReference type="InterPro" id="IPR051052">
    <property type="entry name" value="Diverse_substrate_MTase"/>
</dbReference>
<keyword evidence="2" id="KW-0489">Methyltransferase</keyword>
<dbReference type="eggNOG" id="KOG3010">
    <property type="taxonomic scope" value="Eukaryota"/>
</dbReference>
<dbReference type="GO" id="GO:0032259">
    <property type="term" value="P:methylation"/>
    <property type="evidence" value="ECO:0007669"/>
    <property type="project" value="UniProtKB-KW"/>
</dbReference>
<evidence type="ECO:0000313" key="5">
    <source>
        <dbReference type="EMBL" id="EPQ29637.1"/>
    </source>
</evidence>